<organism evidence="5 6">
    <name type="scientific">Novosphingobium beihaiensis</name>
    <dbReference type="NCBI Taxonomy" id="2930389"/>
    <lineage>
        <taxon>Bacteria</taxon>
        <taxon>Pseudomonadati</taxon>
        <taxon>Pseudomonadota</taxon>
        <taxon>Alphaproteobacteria</taxon>
        <taxon>Sphingomonadales</taxon>
        <taxon>Sphingomonadaceae</taxon>
        <taxon>Novosphingobium</taxon>
    </lineage>
</organism>
<comment type="caution">
    <text evidence="5">The sequence shown here is derived from an EMBL/GenBank/DDBJ whole genome shotgun (WGS) entry which is preliminary data.</text>
</comment>
<protein>
    <submittedName>
        <fullName evidence="5">Flavin reductase family protein</fullName>
    </submittedName>
</protein>
<dbReference type="SMART" id="SM00903">
    <property type="entry name" value="Flavin_Reduct"/>
    <property type="match status" value="1"/>
</dbReference>
<dbReference type="Pfam" id="PF01613">
    <property type="entry name" value="Flavin_Reduct"/>
    <property type="match status" value="1"/>
</dbReference>
<dbReference type="Proteomes" id="UP001202281">
    <property type="component" value="Unassembled WGS sequence"/>
</dbReference>
<dbReference type="EMBL" id="JALHLG010000020">
    <property type="protein sequence ID" value="MCJ2187909.1"/>
    <property type="molecule type" value="Genomic_DNA"/>
</dbReference>
<evidence type="ECO:0000313" key="6">
    <source>
        <dbReference type="Proteomes" id="UP001202281"/>
    </source>
</evidence>
<accession>A0ABT0BS92</accession>
<gene>
    <name evidence="5" type="ORF">MTR66_13920</name>
</gene>
<reference evidence="5 6" key="1">
    <citation type="submission" date="2022-04" db="EMBL/GenBank/DDBJ databases">
        <title>Identification of a novel bacterium isolated from mangrove sediments.</title>
        <authorList>
            <person name="Pan X."/>
        </authorList>
    </citation>
    <scope>NUCLEOTIDE SEQUENCE [LARGE SCALE GENOMIC DNA]</scope>
    <source>
        <strain evidence="5 6">B2638</strain>
    </source>
</reference>
<dbReference type="InterPro" id="IPR002563">
    <property type="entry name" value="Flavin_Rdtase-like_dom"/>
</dbReference>
<feature type="domain" description="Flavin reductase like" evidence="4">
    <location>
        <begin position="12"/>
        <end position="146"/>
    </location>
</feature>
<evidence type="ECO:0000259" key="4">
    <source>
        <dbReference type="SMART" id="SM00903"/>
    </source>
</evidence>
<keyword evidence="6" id="KW-1185">Reference proteome</keyword>
<dbReference type="SUPFAM" id="SSF50475">
    <property type="entry name" value="FMN-binding split barrel"/>
    <property type="match status" value="1"/>
</dbReference>
<dbReference type="RefSeq" id="WP_243922045.1">
    <property type="nucleotide sequence ID" value="NZ_JALHLG010000020.1"/>
</dbReference>
<keyword evidence="2" id="KW-0285">Flavoprotein</keyword>
<dbReference type="InterPro" id="IPR012349">
    <property type="entry name" value="Split_barrel_FMN-bd"/>
</dbReference>
<evidence type="ECO:0000256" key="3">
    <source>
        <dbReference type="ARBA" id="ARBA00038054"/>
    </source>
</evidence>
<evidence type="ECO:0000256" key="1">
    <source>
        <dbReference type="ARBA" id="ARBA00001917"/>
    </source>
</evidence>
<evidence type="ECO:0000313" key="5">
    <source>
        <dbReference type="EMBL" id="MCJ2187909.1"/>
    </source>
</evidence>
<dbReference type="Gene3D" id="2.30.110.10">
    <property type="entry name" value="Electron Transport, Fmn-binding Protein, Chain A"/>
    <property type="match status" value="1"/>
</dbReference>
<dbReference type="InterPro" id="IPR052174">
    <property type="entry name" value="Flavoredoxin"/>
</dbReference>
<comment type="similarity">
    <text evidence="3">Belongs to the flavoredoxin family.</text>
</comment>
<dbReference type="PANTHER" id="PTHR43567">
    <property type="entry name" value="FLAVOREDOXIN-RELATED-RELATED"/>
    <property type="match status" value="1"/>
</dbReference>
<comment type="cofactor">
    <cofactor evidence="1">
        <name>FMN</name>
        <dbReference type="ChEBI" id="CHEBI:58210"/>
    </cofactor>
</comment>
<proteinExistence type="inferred from homology"/>
<sequence length="180" mass="19525">MEELPLSRAFTLIEPGPVILLTTHDGQADNIMTLTWSMVLDFSPTFAIATGPWNHSYAALRDTGECVLSIPSASMIDTAVGIGTCSGENTDKFEKFALTRAKARHVQAPLIRECIGQVECRVADITGRHNIIVLEGLAAWTGGTHADQRMIHAVGDGTFIADGERFDRKDMMRSKLPGGL</sequence>
<name>A0ABT0BS92_9SPHN</name>
<dbReference type="PANTHER" id="PTHR43567:SF1">
    <property type="entry name" value="FLAVOREDOXIN"/>
    <property type="match status" value="1"/>
</dbReference>
<evidence type="ECO:0000256" key="2">
    <source>
        <dbReference type="ARBA" id="ARBA00022630"/>
    </source>
</evidence>